<dbReference type="PANTHER" id="PTHR11176">
    <property type="entry name" value="BOULE-RELATED"/>
    <property type="match status" value="1"/>
</dbReference>
<dbReference type="GO" id="GO:0003723">
    <property type="term" value="F:RNA binding"/>
    <property type="evidence" value="ECO:0007669"/>
    <property type="project" value="UniProtKB-UniRule"/>
</dbReference>
<dbReference type="PROSITE" id="PS50102">
    <property type="entry name" value="RRM"/>
    <property type="match status" value="1"/>
</dbReference>
<dbReference type="FunFam" id="3.30.70.330:FF:000494">
    <property type="entry name" value="28 kDa ribonucleoprotein, chloroplastic"/>
    <property type="match status" value="1"/>
</dbReference>
<evidence type="ECO:0000256" key="2">
    <source>
        <dbReference type="PROSITE-ProRule" id="PRU00176"/>
    </source>
</evidence>
<dbReference type="Proteomes" id="UP001374579">
    <property type="component" value="Unassembled WGS sequence"/>
</dbReference>
<feature type="domain" description="RRM" evidence="3">
    <location>
        <begin position="7"/>
        <end position="95"/>
    </location>
</feature>
<evidence type="ECO:0000313" key="4">
    <source>
        <dbReference type="EMBL" id="KAK7104203.1"/>
    </source>
</evidence>
<dbReference type="Pfam" id="PF00076">
    <property type="entry name" value="RRM_1"/>
    <property type="match status" value="1"/>
</dbReference>
<proteinExistence type="predicted"/>
<dbReference type="AlphaFoldDB" id="A0AAN9BFH8"/>
<dbReference type="InterPro" id="IPR035979">
    <property type="entry name" value="RBD_domain_sf"/>
</dbReference>
<evidence type="ECO:0000313" key="5">
    <source>
        <dbReference type="Proteomes" id="UP001374579"/>
    </source>
</evidence>
<dbReference type="PANTHER" id="PTHR11176:SF61">
    <property type="entry name" value="SRA STEM-LOOP INTERACTING RNA BINDING PROTEIN"/>
    <property type="match status" value="1"/>
</dbReference>
<comment type="caution">
    <text evidence="4">The sequence shown here is derived from an EMBL/GenBank/DDBJ whole genome shotgun (WGS) entry which is preliminary data.</text>
</comment>
<organism evidence="4 5">
    <name type="scientific">Littorina saxatilis</name>
    <dbReference type="NCBI Taxonomy" id="31220"/>
    <lineage>
        <taxon>Eukaryota</taxon>
        <taxon>Metazoa</taxon>
        <taxon>Spiralia</taxon>
        <taxon>Lophotrochozoa</taxon>
        <taxon>Mollusca</taxon>
        <taxon>Gastropoda</taxon>
        <taxon>Caenogastropoda</taxon>
        <taxon>Littorinimorpha</taxon>
        <taxon>Littorinoidea</taxon>
        <taxon>Littorinidae</taxon>
        <taxon>Littorina</taxon>
    </lineage>
</organism>
<name>A0AAN9BFH8_9CAEN</name>
<evidence type="ECO:0000256" key="1">
    <source>
        <dbReference type="ARBA" id="ARBA00022884"/>
    </source>
</evidence>
<dbReference type="InterPro" id="IPR000504">
    <property type="entry name" value="RRM_dom"/>
</dbReference>
<keyword evidence="1 2" id="KW-0694">RNA-binding</keyword>
<gene>
    <name evidence="4" type="ORF">V1264_018960</name>
</gene>
<reference evidence="4 5" key="1">
    <citation type="submission" date="2024-02" db="EMBL/GenBank/DDBJ databases">
        <title>Chromosome-scale genome assembly of the rough periwinkle Littorina saxatilis.</title>
        <authorList>
            <person name="De Jode A."/>
            <person name="Faria R."/>
            <person name="Formenti G."/>
            <person name="Sims Y."/>
            <person name="Smith T.P."/>
            <person name="Tracey A."/>
            <person name="Wood J.M.D."/>
            <person name="Zagrodzka Z.B."/>
            <person name="Johannesson K."/>
            <person name="Butlin R.K."/>
            <person name="Leder E.H."/>
        </authorList>
    </citation>
    <scope>NUCLEOTIDE SEQUENCE [LARGE SCALE GENOMIC DNA]</scope>
    <source>
        <strain evidence="4">Snail1</strain>
        <tissue evidence="4">Muscle</tissue>
    </source>
</reference>
<dbReference type="SUPFAM" id="SSF54928">
    <property type="entry name" value="RNA-binding domain, RBD"/>
    <property type="match status" value="1"/>
</dbReference>
<accession>A0AAN9BFH8</accession>
<protein>
    <recommendedName>
        <fullName evidence="3">RRM domain-containing protein</fullName>
    </recommendedName>
</protein>
<dbReference type="SMART" id="SM00360">
    <property type="entry name" value="RRM"/>
    <property type="match status" value="1"/>
</dbReference>
<keyword evidence="5" id="KW-1185">Reference proteome</keyword>
<sequence>MSGARSFKLFVGNLPWTVARREVSEYFSKFGTLRSASVVFNQETGMSKGYGFVEFAQKDGYSSAVAQDHHVLEGSKLTLGSFYSGRQSSSAAGNPANQEISQPL</sequence>
<dbReference type="EMBL" id="JBAMIC010000008">
    <property type="protein sequence ID" value="KAK7104203.1"/>
    <property type="molecule type" value="Genomic_DNA"/>
</dbReference>
<dbReference type="InterPro" id="IPR012677">
    <property type="entry name" value="Nucleotide-bd_a/b_plait_sf"/>
</dbReference>
<dbReference type="Gene3D" id="3.30.70.330">
    <property type="match status" value="1"/>
</dbReference>
<evidence type="ECO:0000259" key="3">
    <source>
        <dbReference type="PROSITE" id="PS50102"/>
    </source>
</evidence>